<organism evidence="1 2">
    <name type="scientific">Cardiocondyla obscurior</name>
    <dbReference type="NCBI Taxonomy" id="286306"/>
    <lineage>
        <taxon>Eukaryota</taxon>
        <taxon>Metazoa</taxon>
        <taxon>Ecdysozoa</taxon>
        <taxon>Arthropoda</taxon>
        <taxon>Hexapoda</taxon>
        <taxon>Insecta</taxon>
        <taxon>Pterygota</taxon>
        <taxon>Neoptera</taxon>
        <taxon>Endopterygota</taxon>
        <taxon>Hymenoptera</taxon>
        <taxon>Apocrita</taxon>
        <taxon>Aculeata</taxon>
        <taxon>Formicoidea</taxon>
        <taxon>Formicidae</taxon>
        <taxon>Myrmicinae</taxon>
        <taxon>Cardiocondyla</taxon>
    </lineage>
</organism>
<evidence type="ECO:0000313" key="2">
    <source>
        <dbReference type="Proteomes" id="UP001430953"/>
    </source>
</evidence>
<name>A0AAW2GID9_9HYME</name>
<sequence>MSMSISSLVASVTELVCEVKRLPLPTGNTLIKRKARGSHSSDAECSEEDSP</sequence>
<gene>
    <name evidence="1" type="ORF">PUN28_003327</name>
</gene>
<accession>A0AAW2GID9</accession>
<evidence type="ECO:0000313" key="1">
    <source>
        <dbReference type="EMBL" id="KAL0128004.1"/>
    </source>
</evidence>
<dbReference type="Proteomes" id="UP001430953">
    <property type="component" value="Unassembled WGS sequence"/>
</dbReference>
<comment type="caution">
    <text evidence="1">The sequence shown here is derived from an EMBL/GenBank/DDBJ whole genome shotgun (WGS) entry which is preliminary data.</text>
</comment>
<protein>
    <submittedName>
        <fullName evidence="1">Uncharacterized protein</fullName>
    </submittedName>
</protein>
<reference evidence="1 2" key="1">
    <citation type="submission" date="2023-03" db="EMBL/GenBank/DDBJ databases">
        <title>High recombination rates correlate with genetic variation in Cardiocondyla obscurior ants.</title>
        <authorList>
            <person name="Errbii M."/>
        </authorList>
    </citation>
    <scope>NUCLEOTIDE SEQUENCE [LARGE SCALE GENOMIC DNA]</scope>
    <source>
        <strain evidence="1">Alpha-2009</strain>
        <tissue evidence="1">Whole body</tissue>
    </source>
</reference>
<dbReference type="EMBL" id="JADYXP020000003">
    <property type="protein sequence ID" value="KAL0128004.1"/>
    <property type="molecule type" value="Genomic_DNA"/>
</dbReference>
<proteinExistence type="predicted"/>
<dbReference type="AlphaFoldDB" id="A0AAW2GID9"/>
<keyword evidence="2" id="KW-1185">Reference proteome</keyword>